<comment type="caution">
    <text evidence="3">The sequence shown here is derived from an EMBL/GenBank/DDBJ whole genome shotgun (WGS) entry which is preliminary data.</text>
</comment>
<feature type="region of interest" description="Disordered" evidence="1">
    <location>
        <begin position="74"/>
        <end position="95"/>
    </location>
</feature>
<keyword evidence="4" id="KW-1185">Reference proteome</keyword>
<dbReference type="Pfam" id="PF03959">
    <property type="entry name" value="FSH1"/>
    <property type="match status" value="1"/>
</dbReference>
<evidence type="ECO:0000256" key="1">
    <source>
        <dbReference type="SAM" id="MobiDB-lite"/>
    </source>
</evidence>
<organism evidence="3 4">
    <name type="scientific">Phytophthora fragariaefolia</name>
    <dbReference type="NCBI Taxonomy" id="1490495"/>
    <lineage>
        <taxon>Eukaryota</taxon>
        <taxon>Sar</taxon>
        <taxon>Stramenopiles</taxon>
        <taxon>Oomycota</taxon>
        <taxon>Peronosporomycetes</taxon>
        <taxon>Peronosporales</taxon>
        <taxon>Peronosporaceae</taxon>
        <taxon>Phytophthora</taxon>
    </lineage>
</organism>
<accession>A0A9W7CSY3</accession>
<dbReference type="InterPro" id="IPR005645">
    <property type="entry name" value="FSH-like_dom"/>
</dbReference>
<dbReference type="InterPro" id="IPR029058">
    <property type="entry name" value="AB_hydrolase_fold"/>
</dbReference>
<sequence>METDNCTDGAGREMATFRVLCLHGFGQDAPKFRNRISSLRRALKSSFDFGAPLALNVAATASSDPFVFMLDSVSTSSVPGDQLPELDTGRAGQNV</sequence>
<name>A0A9W7CSY3_9STRA</name>
<evidence type="ECO:0000259" key="2">
    <source>
        <dbReference type="Pfam" id="PF03959"/>
    </source>
</evidence>
<reference evidence="3" key="1">
    <citation type="submission" date="2023-04" db="EMBL/GenBank/DDBJ databases">
        <title>Phytophthora fragariaefolia NBRC 109709.</title>
        <authorList>
            <person name="Ichikawa N."/>
            <person name="Sato H."/>
            <person name="Tonouchi N."/>
        </authorList>
    </citation>
    <scope>NUCLEOTIDE SEQUENCE</scope>
    <source>
        <strain evidence="3">NBRC 109709</strain>
    </source>
</reference>
<proteinExistence type="predicted"/>
<dbReference type="AlphaFoldDB" id="A0A9W7CSY3"/>
<evidence type="ECO:0000313" key="4">
    <source>
        <dbReference type="Proteomes" id="UP001165121"/>
    </source>
</evidence>
<dbReference type="EMBL" id="BSXT01001241">
    <property type="protein sequence ID" value="GMF40372.1"/>
    <property type="molecule type" value="Genomic_DNA"/>
</dbReference>
<dbReference type="Gene3D" id="3.40.50.1820">
    <property type="entry name" value="alpha/beta hydrolase"/>
    <property type="match status" value="1"/>
</dbReference>
<dbReference type="Proteomes" id="UP001165121">
    <property type="component" value="Unassembled WGS sequence"/>
</dbReference>
<evidence type="ECO:0000313" key="3">
    <source>
        <dbReference type="EMBL" id="GMF40372.1"/>
    </source>
</evidence>
<protein>
    <submittedName>
        <fullName evidence="3">Unnamed protein product</fullName>
    </submittedName>
</protein>
<gene>
    <name evidence="3" type="ORF">Pfra01_001237800</name>
</gene>
<dbReference type="OrthoDB" id="414698at2759"/>
<feature type="domain" description="Serine hydrolase" evidence="2">
    <location>
        <begin position="16"/>
        <end position="59"/>
    </location>
</feature>